<organism evidence="1">
    <name type="scientific">freshwater sediment metagenome</name>
    <dbReference type="NCBI Taxonomy" id="556182"/>
    <lineage>
        <taxon>unclassified sequences</taxon>
        <taxon>metagenomes</taxon>
        <taxon>ecological metagenomes</taxon>
    </lineage>
</organism>
<accession>A0AA48RCU9</accession>
<gene>
    <name evidence="1" type="ORF">AMST5_00475</name>
</gene>
<proteinExistence type="predicted"/>
<protein>
    <submittedName>
        <fullName evidence="1">Uncharacterized protein</fullName>
    </submittedName>
</protein>
<sequence>MPAPMSPEFLAMTGAFVQGSDEVYSSIEEMVDSGWHCLTKKQHPIAKAYLDELLSGKYGEEELRALWLASNASVNPFRGSEGSCREFLELMRSRYEKFDRSLYID</sequence>
<dbReference type="EMBL" id="OY288114">
    <property type="protein sequence ID" value="CAJ0851823.1"/>
    <property type="molecule type" value="Genomic_DNA"/>
</dbReference>
<reference evidence="1" key="1">
    <citation type="submission" date="2023-07" db="EMBL/GenBank/DDBJ databases">
        <authorList>
            <person name="Pelsma A.J. K."/>
        </authorList>
    </citation>
    <scope>NUCLEOTIDE SEQUENCE</scope>
</reference>
<evidence type="ECO:0000313" key="1">
    <source>
        <dbReference type="EMBL" id="CAJ0851823.1"/>
    </source>
</evidence>
<dbReference type="AlphaFoldDB" id="A0AA48RCU9"/>
<name>A0AA48RCU9_9ZZZZ</name>